<organism evidence="1 2">
    <name type="scientific">Operophtera brumata</name>
    <name type="common">Winter moth</name>
    <name type="synonym">Phalaena brumata</name>
    <dbReference type="NCBI Taxonomy" id="104452"/>
    <lineage>
        <taxon>Eukaryota</taxon>
        <taxon>Metazoa</taxon>
        <taxon>Ecdysozoa</taxon>
        <taxon>Arthropoda</taxon>
        <taxon>Hexapoda</taxon>
        <taxon>Insecta</taxon>
        <taxon>Pterygota</taxon>
        <taxon>Neoptera</taxon>
        <taxon>Endopterygota</taxon>
        <taxon>Lepidoptera</taxon>
        <taxon>Glossata</taxon>
        <taxon>Ditrysia</taxon>
        <taxon>Geometroidea</taxon>
        <taxon>Geometridae</taxon>
        <taxon>Larentiinae</taxon>
        <taxon>Operophtera</taxon>
    </lineage>
</organism>
<keyword evidence="2" id="KW-1185">Reference proteome</keyword>
<reference evidence="1 2" key="1">
    <citation type="journal article" date="2015" name="Genome Biol. Evol.">
        <title>The genome of winter moth (Operophtera brumata) provides a genomic perspective on sexual dimorphism and phenology.</title>
        <authorList>
            <person name="Derks M.F."/>
            <person name="Smit S."/>
            <person name="Salis L."/>
            <person name="Schijlen E."/>
            <person name="Bossers A."/>
            <person name="Mateman C."/>
            <person name="Pijl A.S."/>
            <person name="de Ridder D."/>
            <person name="Groenen M.A."/>
            <person name="Visser M.E."/>
            <person name="Megens H.J."/>
        </authorList>
    </citation>
    <scope>NUCLEOTIDE SEQUENCE [LARGE SCALE GENOMIC DNA]</scope>
    <source>
        <strain evidence="1">WM2013NL</strain>
        <tissue evidence="1">Head and thorax</tissue>
    </source>
</reference>
<dbReference type="AlphaFoldDB" id="A0A0L7KVJ9"/>
<sequence length="67" mass="7807">MKYRHEPALSAITTWLQTHRHTGQFIYEDKPAVVNSIIVSLGLMKYRHEPALSAITTWLQTHRSVYL</sequence>
<name>A0A0L7KVJ9_OPEBR</name>
<evidence type="ECO:0000313" key="2">
    <source>
        <dbReference type="Proteomes" id="UP000037510"/>
    </source>
</evidence>
<evidence type="ECO:0000313" key="1">
    <source>
        <dbReference type="EMBL" id="KOB67297.1"/>
    </source>
</evidence>
<comment type="caution">
    <text evidence="1">The sequence shown here is derived from an EMBL/GenBank/DDBJ whole genome shotgun (WGS) entry which is preliminary data.</text>
</comment>
<dbReference type="EMBL" id="JTDY01005169">
    <property type="protein sequence ID" value="KOB67297.1"/>
    <property type="molecule type" value="Genomic_DNA"/>
</dbReference>
<accession>A0A0L7KVJ9</accession>
<protein>
    <submittedName>
        <fullName evidence="1">Uncharacterized protein</fullName>
    </submittedName>
</protein>
<dbReference type="Proteomes" id="UP000037510">
    <property type="component" value="Unassembled WGS sequence"/>
</dbReference>
<proteinExistence type="predicted"/>
<gene>
    <name evidence="1" type="ORF">OBRU01_20284</name>
</gene>